<dbReference type="Gene3D" id="3.40.50.1360">
    <property type="match status" value="1"/>
</dbReference>
<gene>
    <name evidence="5" type="ORF">HMPREF9430_00866</name>
</gene>
<dbReference type="Pfam" id="PF00455">
    <property type="entry name" value="DeoRC"/>
    <property type="match status" value="1"/>
</dbReference>
<dbReference type="RefSeq" id="WP_006525702.1">
    <property type="nucleotide sequence ID" value="NZ_GL637655.1"/>
</dbReference>
<keyword evidence="2" id="KW-0238">DNA-binding</keyword>
<dbReference type="InterPro" id="IPR037171">
    <property type="entry name" value="NagB/RpiA_transferase-like"/>
</dbReference>
<dbReference type="Pfam" id="PF08220">
    <property type="entry name" value="HTH_DeoR"/>
    <property type="match status" value="1"/>
</dbReference>
<comment type="caution">
    <text evidence="5">The sequence shown here is derived from an EMBL/GenBank/DDBJ whole genome shotgun (WGS) entry which is preliminary data.</text>
</comment>
<proteinExistence type="predicted"/>
<dbReference type="Gene3D" id="1.10.10.10">
    <property type="entry name" value="Winged helix-like DNA-binding domain superfamily/Winged helix DNA-binding domain"/>
    <property type="match status" value="1"/>
</dbReference>
<keyword evidence="3" id="KW-0804">Transcription</keyword>
<dbReference type="PANTHER" id="PTHR30363:SF44">
    <property type="entry name" value="AGA OPERON TRANSCRIPTIONAL REPRESSOR-RELATED"/>
    <property type="match status" value="1"/>
</dbReference>
<dbReference type="InterPro" id="IPR001034">
    <property type="entry name" value="DeoR_HTH"/>
</dbReference>
<dbReference type="InterPro" id="IPR014036">
    <property type="entry name" value="DeoR-like_C"/>
</dbReference>
<dbReference type="InterPro" id="IPR018356">
    <property type="entry name" value="Tscrpt_reg_HTH_DeoR_CS"/>
</dbReference>
<dbReference type="eggNOG" id="COG1349">
    <property type="taxonomic scope" value="Bacteria"/>
</dbReference>
<dbReference type="GO" id="GO:0003677">
    <property type="term" value="F:DNA binding"/>
    <property type="evidence" value="ECO:0007669"/>
    <property type="project" value="UniProtKB-KW"/>
</dbReference>
<dbReference type="SUPFAM" id="SSF46785">
    <property type="entry name" value="Winged helix' DNA-binding domain"/>
    <property type="match status" value="1"/>
</dbReference>
<name>E7MMU9_9FIRM</name>
<dbReference type="Proteomes" id="UP000004097">
    <property type="component" value="Unassembled WGS sequence"/>
</dbReference>
<dbReference type="SMART" id="SM01134">
    <property type="entry name" value="DeoRC"/>
    <property type="match status" value="1"/>
</dbReference>
<dbReference type="InterPro" id="IPR036390">
    <property type="entry name" value="WH_DNA-bd_sf"/>
</dbReference>
<evidence type="ECO:0000256" key="1">
    <source>
        <dbReference type="ARBA" id="ARBA00023015"/>
    </source>
</evidence>
<keyword evidence="6" id="KW-1185">Reference proteome</keyword>
<dbReference type="InterPro" id="IPR036388">
    <property type="entry name" value="WH-like_DNA-bd_sf"/>
</dbReference>
<keyword evidence="1" id="KW-0805">Transcription regulation</keyword>
<dbReference type="HOGENOM" id="CLU_060699_1_4_9"/>
<evidence type="ECO:0000313" key="6">
    <source>
        <dbReference type="Proteomes" id="UP000004097"/>
    </source>
</evidence>
<dbReference type="PRINTS" id="PR00037">
    <property type="entry name" value="HTHLACR"/>
</dbReference>
<dbReference type="PROSITE" id="PS00894">
    <property type="entry name" value="HTH_DEOR_1"/>
    <property type="match status" value="1"/>
</dbReference>
<dbReference type="EMBL" id="AECQ01000014">
    <property type="protein sequence ID" value="EFW24598.1"/>
    <property type="molecule type" value="Genomic_DNA"/>
</dbReference>
<dbReference type="GO" id="GO:0003700">
    <property type="term" value="F:DNA-binding transcription factor activity"/>
    <property type="evidence" value="ECO:0007669"/>
    <property type="project" value="InterPro"/>
</dbReference>
<dbReference type="OrthoDB" id="9797223at2"/>
<dbReference type="AlphaFoldDB" id="E7MMU9"/>
<sequence>MLKIDRQNLIEHELKLKGSITISECVELLNVSEETVRRDFREMEESGRLTRIYGGAYIQEVDDKNVPFPLREVLFLKEKEKIAKYAVTHFIKENDSIIVDSSSTCFQLAKMILTSGINVTIVTNSLKIMELFEKQQPNTRLIGIGGKYRSKSYSFVGDIAARQLESFLVDKCFISTSALDLKHGLIDSSLQECQIHKMMIEQSKYRYILADHTKFSARADYIVSPFNNVNYVITDSKNDPSWDNIFEELNIDFIY</sequence>
<dbReference type="PANTHER" id="PTHR30363">
    <property type="entry name" value="HTH-TYPE TRANSCRIPTIONAL REGULATOR SRLR-RELATED"/>
    <property type="match status" value="1"/>
</dbReference>
<dbReference type="SUPFAM" id="SSF100950">
    <property type="entry name" value="NagB/RpiA/CoA transferase-like"/>
    <property type="match status" value="1"/>
</dbReference>
<dbReference type="SMART" id="SM00420">
    <property type="entry name" value="HTH_DEOR"/>
    <property type="match status" value="1"/>
</dbReference>
<accession>E7MMU9</accession>
<dbReference type="STRING" id="706433.HMPREF9430_00866"/>
<evidence type="ECO:0000313" key="5">
    <source>
        <dbReference type="EMBL" id="EFW24598.1"/>
    </source>
</evidence>
<dbReference type="PROSITE" id="PS51000">
    <property type="entry name" value="HTH_DEOR_2"/>
    <property type="match status" value="1"/>
</dbReference>
<reference evidence="5 6" key="1">
    <citation type="submission" date="2010-08" db="EMBL/GenBank/DDBJ databases">
        <authorList>
            <person name="Weinstock G."/>
            <person name="Sodergren E."/>
            <person name="Clifton S."/>
            <person name="Fulton L."/>
            <person name="Fulton B."/>
            <person name="Courtney L."/>
            <person name="Fronick C."/>
            <person name="Harrison M."/>
            <person name="Strong C."/>
            <person name="Farmer C."/>
            <person name="Delahaunty K."/>
            <person name="Markovic C."/>
            <person name="Hall O."/>
            <person name="Minx P."/>
            <person name="Tomlinson C."/>
            <person name="Mitreva M."/>
            <person name="Hou S."/>
            <person name="Chen J."/>
            <person name="Wollam A."/>
            <person name="Pepin K.H."/>
            <person name="Johnson M."/>
            <person name="Bhonagiri V."/>
            <person name="Zhang X."/>
            <person name="Suruliraj S."/>
            <person name="Warren W."/>
            <person name="Chinwalla A."/>
            <person name="Mardis E.R."/>
            <person name="Wilson R.K."/>
        </authorList>
    </citation>
    <scope>NUCLEOTIDE SEQUENCE [LARGE SCALE GENOMIC DNA]</scope>
    <source>
        <strain evidence="5 6">F0204</strain>
    </source>
</reference>
<organism evidence="5 6">
    <name type="scientific">Solobacterium moorei F0204</name>
    <dbReference type="NCBI Taxonomy" id="706433"/>
    <lineage>
        <taxon>Bacteria</taxon>
        <taxon>Bacillati</taxon>
        <taxon>Bacillota</taxon>
        <taxon>Erysipelotrichia</taxon>
        <taxon>Erysipelotrichales</taxon>
        <taxon>Erysipelotrichaceae</taxon>
        <taxon>Solobacterium</taxon>
    </lineage>
</organism>
<feature type="domain" description="HTH deoR-type" evidence="4">
    <location>
        <begin position="3"/>
        <end position="58"/>
    </location>
</feature>
<evidence type="ECO:0000256" key="3">
    <source>
        <dbReference type="ARBA" id="ARBA00023163"/>
    </source>
</evidence>
<dbReference type="InterPro" id="IPR050313">
    <property type="entry name" value="Carb_Metab_HTH_regulators"/>
</dbReference>
<evidence type="ECO:0000259" key="4">
    <source>
        <dbReference type="PROSITE" id="PS51000"/>
    </source>
</evidence>
<evidence type="ECO:0000256" key="2">
    <source>
        <dbReference type="ARBA" id="ARBA00023125"/>
    </source>
</evidence>
<protein>
    <submittedName>
        <fullName evidence="5">Transcriptional regulator, DeoR family</fullName>
    </submittedName>
</protein>